<evidence type="ECO:0000259" key="2">
    <source>
        <dbReference type="Pfam" id="PF00156"/>
    </source>
</evidence>
<name>A0ABT2H4T6_9MICO</name>
<evidence type="ECO:0000256" key="1">
    <source>
        <dbReference type="ARBA" id="ARBA00008007"/>
    </source>
</evidence>
<dbReference type="InterPro" id="IPR029057">
    <property type="entry name" value="PRTase-like"/>
</dbReference>
<reference evidence="3" key="1">
    <citation type="submission" date="2022-08" db="EMBL/GenBank/DDBJ databases">
        <authorList>
            <person name="Deng Y."/>
            <person name="Han X.-F."/>
            <person name="Zhang Y.-Q."/>
        </authorList>
    </citation>
    <scope>NUCLEOTIDE SEQUENCE</scope>
    <source>
        <strain evidence="3">CPCC 203386</strain>
    </source>
</reference>
<feature type="domain" description="Phosphoribosyltransferase" evidence="2">
    <location>
        <begin position="203"/>
        <end position="244"/>
    </location>
</feature>
<comment type="similarity">
    <text evidence="1">Belongs to the ComF/GntX family.</text>
</comment>
<dbReference type="PANTHER" id="PTHR47505:SF1">
    <property type="entry name" value="DNA UTILIZATION PROTEIN YHGH"/>
    <property type="match status" value="1"/>
</dbReference>
<dbReference type="PANTHER" id="PTHR47505">
    <property type="entry name" value="DNA UTILIZATION PROTEIN YHGH"/>
    <property type="match status" value="1"/>
</dbReference>
<dbReference type="Gene3D" id="3.40.50.2020">
    <property type="match status" value="1"/>
</dbReference>
<dbReference type="Proteomes" id="UP001165586">
    <property type="component" value="Unassembled WGS sequence"/>
</dbReference>
<keyword evidence="3" id="KW-0328">Glycosyltransferase</keyword>
<proteinExistence type="inferred from homology"/>
<keyword evidence="3" id="KW-0808">Transferase</keyword>
<gene>
    <name evidence="3" type="ORF">N1032_14420</name>
</gene>
<dbReference type="SUPFAM" id="SSF53271">
    <property type="entry name" value="PRTase-like"/>
    <property type="match status" value="1"/>
</dbReference>
<dbReference type="InterPro" id="IPR051910">
    <property type="entry name" value="ComF/GntX_DNA_util-trans"/>
</dbReference>
<dbReference type="EMBL" id="JANLCJ010000005">
    <property type="protein sequence ID" value="MCS5734937.1"/>
    <property type="molecule type" value="Genomic_DNA"/>
</dbReference>
<protein>
    <submittedName>
        <fullName evidence="3">Phosphoribosyltransferase family protein</fullName>
    </submittedName>
</protein>
<dbReference type="Pfam" id="PF00156">
    <property type="entry name" value="Pribosyltran"/>
    <property type="match status" value="1"/>
</dbReference>
<evidence type="ECO:0000313" key="3">
    <source>
        <dbReference type="EMBL" id="MCS5734937.1"/>
    </source>
</evidence>
<dbReference type="InterPro" id="IPR000836">
    <property type="entry name" value="PRTase_dom"/>
</dbReference>
<comment type="caution">
    <text evidence="3">The sequence shown here is derived from an EMBL/GenBank/DDBJ whole genome shotgun (WGS) entry which is preliminary data.</text>
</comment>
<evidence type="ECO:0000313" key="4">
    <source>
        <dbReference type="Proteomes" id="UP001165586"/>
    </source>
</evidence>
<dbReference type="CDD" id="cd06223">
    <property type="entry name" value="PRTases_typeI"/>
    <property type="match status" value="1"/>
</dbReference>
<accession>A0ABT2H4T6</accession>
<dbReference type="GO" id="GO:0016757">
    <property type="term" value="F:glycosyltransferase activity"/>
    <property type="evidence" value="ECO:0007669"/>
    <property type="project" value="UniProtKB-KW"/>
</dbReference>
<sequence length="251" mass="25936">MRANEGFEAGSRWRRHPLAGWLGEAAAVLAPVVCAGCGALDVGVCAACRACLEPRLVTVRAGPSPAGAPGLAVPVIAALDYGGVVARLLGAVKEHGRTDVLRSLAPAMRAALDAAVAASGCRPPDLRLVVMPSARSAVRRRGHRPVDDLVRLAGHRVAPAPRLELVREIADQAGLSAAQRRDNLRGAMRANGRSRAGGRAPWHGDGAQVLLVDDVLTTGSTLAEAHRAITLAGGRVVGAACLARTVKRKVT</sequence>
<organism evidence="3 4">
    <name type="scientific">Herbiconiux daphne</name>
    <dbReference type="NCBI Taxonomy" id="2970914"/>
    <lineage>
        <taxon>Bacteria</taxon>
        <taxon>Bacillati</taxon>
        <taxon>Actinomycetota</taxon>
        <taxon>Actinomycetes</taxon>
        <taxon>Micrococcales</taxon>
        <taxon>Microbacteriaceae</taxon>
        <taxon>Herbiconiux</taxon>
    </lineage>
</organism>
<keyword evidence="4" id="KW-1185">Reference proteome</keyword>
<dbReference type="RefSeq" id="WP_259539849.1">
    <property type="nucleotide sequence ID" value="NZ_JANLCJ010000005.1"/>
</dbReference>